<dbReference type="Proteomes" id="UP000246171">
    <property type="component" value="Unassembled WGS sequence"/>
</dbReference>
<evidence type="ECO:0000313" key="2">
    <source>
        <dbReference type="EMBL" id="PWY64442.1"/>
    </source>
</evidence>
<proteinExistence type="predicted"/>
<dbReference type="GeneID" id="37048139"/>
<keyword evidence="1" id="KW-1133">Transmembrane helix</keyword>
<dbReference type="RefSeq" id="XP_025383913.1">
    <property type="nucleotide sequence ID" value="XM_025526177.1"/>
</dbReference>
<feature type="transmembrane region" description="Helical" evidence="1">
    <location>
        <begin position="30"/>
        <end position="49"/>
    </location>
</feature>
<organism evidence="2 3">
    <name type="scientific">Aspergillus eucalypticola (strain CBS 122712 / IBT 29274)</name>
    <dbReference type="NCBI Taxonomy" id="1448314"/>
    <lineage>
        <taxon>Eukaryota</taxon>
        <taxon>Fungi</taxon>
        <taxon>Dikarya</taxon>
        <taxon>Ascomycota</taxon>
        <taxon>Pezizomycotina</taxon>
        <taxon>Eurotiomycetes</taxon>
        <taxon>Eurotiomycetidae</taxon>
        <taxon>Eurotiales</taxon>
        <taxon>Aspergillaceae</taxon>
        <taxon>Aspergillus</taxon>
        <taxon>Aspergillus subgen. Circumdati</taxon>
    </lineage>
</organism>
<name>A0A317UVF1_ASPEC</name>
<keyword evidence="1" id="KW-0812">Transmembrane</keyword>
<sequence>MAWVRIPLLSLFFFTSLLLFFFLVSNHLLGLLHLVFVDFGLRFYVGVLLKAWKRTASLFDCEEARPRALHSKLFHGYTDC</sequence>
<dbReference type="VEuPathDB" id="FungiDB:BO83DRAFT_142357"/>
<protein>
    <submittedName>
        <fullName evidence="2">Uncharacterized protein</fullName>
    </submittedName>
</protein>
<evidence type="ECO:0000313" key="3">
    <source>
        <dbReference type="Proteomes" id="UP000246171"/>
    </source>
</evidence>
<gene>
    <name evidence="2" type="ORF">BO83DRAFT_142357</name>
</gene>
<evidence type="ECO:0000256" key="1">
    <source>
        <dbReference type="SAM" id="Phobius"/>
    </source>
</evidence>
<keyword evidence="3" id="KW-1185">Reference proteome</keyword>
<dbReference type="AlphaFoldDB" id="A0A317UVF1"/>
<reference evidence="2" key="1">
    <citation type="submission" date="2016-12" db="EMBL/GenBank/DDBJ databases">
        <title>The genomes of Aspergillus section Nigri reveals drivers in fungal speciation.</title>
        <authorList>
            <consortium name="DOE Joint Genome Institute"/>
            <person name="Vesth T.C."/>
            <person name="Nybo J."/>
            <person name="Theobald S."/>
            <person name="Brandl J."/>
            <person name="Frisvad J.C."/>
            <person name="Nielsen K.F."/>
            <person name="Lyhne E.K."/>
            <person name="Kogle M.E."/>
            <person name="Kuo A."/>
            <person name="Riley R."/>
            <person name="Clum A."/>
            <person name="Nolan M."/>
            <person name="Lipzen A."/>
            <person name="Salamov A."/>
            <person name="Henrissat B."/>
            <person name="Wiebenga A."/>
            <person name="De vries R.P."/>
            <person name="Grigoriev I.V."/>
            <person name="Mortensen U.H."/>
            <person name="Andersen M.R."/>
            <person name="Baker S.E."/>
        </authorList>
    </citation>
    <scope>NUCLEOTIDE SEQUENCE</scope>
    <source>
        <strain evidence="2">CBS 122712</strain>
    </source>
</reference>
<feature type="transmembrane region" description="Helical" evidence="1">
    <location>
        <begin position="7"/>
        <end position="24"/>
    </location>
</feature>
<comment type="caution">
    <text evidence="2">The sequence shown here is derived from an EMBL/GenBank/DDBJ whole genome shotgun (WGS) entry which is preliminary data.</text>
</comment>
<keyword evidence="1" id="KW-0472">Membrane</keyword>
<accession>A0A317UVF1</accession>
<dbReference type="EMBL" id="MSFU01000031">
    <property type="protein sequence ID" value="PWY64442.1"/>
    <property type="molecule type" value="Genomic_DNA"/>
</dbReference>